<organism evidence="2 3">
    <name type="scientific">Kushneria phosphatilytica</name>
    <dbReference type="NCBI Taxonomy" id="657387"/>
    <lineage>
        <taxon>Bacteria</taxon>
        <taxon>Pseudomonadati</taxon>
        <taxon>Pseudomonadota</taxon>
        <taxon>Gammaproteobacteria</taxon>
        <taxon>Oceanospirillales</taxon>
        <taxon>Halomonadaceae</taxon>
        <taxon>Kushneria</taxon>
    </lineage>
</organism>
<accession>A0A5C0ZX02</accession>
<keyword evidence="3" id="KW-1185">Reference proteome</keyword>
<dbReference type="InterPro" id="IPR039476">
    <property type="entry name" value="P2CMN_synthase_LarB"/>
</dbReference>
<name>A0A5C0ZX02_9GAMM</name>
<dbReference type="SMART" id="SM01001">
    <property type="entry name" value="AIRC"/>
    <property type="match status" value="1"/>
</dbReference>
<dbReference type="EMBL" id="CP043420">
    <property type="protein sequence ID" value="QEL10157.1"/>
    <property type="molecule type" value="Genomic_DNA"/>
</dbReference>
<evidence type="ECO:0000259" key="1">
    <source>
        <dbReference type="SMART" id="SM01001"/>
    </source>
</evidence>
<sequence length="246" mass="26149">MSEHSNNERIADLGFARVDHDREARNGVPEVIFGEGKRVEQISAIVARLRARHQRALVTRLDTERAEHVLRDHPDGQYDPVSRLLRWGEAPERLPGRVAVICAGTSDLPVAEEASQTLEWLGVEVARLNDVGVAGLDRLLAHREAITHADVLIVVAGMEGALPSVVTGLVRSPVLAVPTSVGYGASLQGVTALLGMLSACATGMSVVNIDNGFGAAWQAASILGLVARGVHPAPADFRSNTDIPDS</sequence>
<dbReference type="Gene3D" id="3.40.50.1970">
    <property type="match status" value="1"/>
</dbReference>
<dbReference type="NCBIfam" id="NF033503">
    <property type="entry name" value="LarB"/>
    <property type="match status" value="1"/>
</dbReference>
<dbReference type="PANTHER" id="PTHR43064">
    <property type="entry name" value="PHOSPHORIBOSYLAMINOIMIDAZOLE CARBOXYLASE-RELATED"/>
    <property type="match status" value="1"/>
</dbReference>
<dbReference type="GO" id="GO:0016787">
    <property type="term" value="F:hydrolase activity"/>
    <property type="evidence" value="ECO:0007669"/>
    <property type="project" value="InterPro"/>
</dbReference>
<proteinExistence type="predicted"/>
<protein>
    <submittedName>
        <fullName evidence="2">Nickel pincer cofactor biosynthesis protein LarB</fullName>
    </submittedName>
</protein>
<reference evidence="2 3" key="1">
    <citation type="submission" date="2019-08" db="EMBL/GenBank/DDBJ databases">
        <title>Complete genome sequence of Kushneria sp. YCWA18, a halophilic phosphate-solubilizing bacterium isolated from Daqiao saltern in China.</title>
        <authorList>
            <person name="Du G.-X."/>
            <person name="Qu L.-Y."/>
        </authorList>
    </citation>
    <scope>NUCLEOTIDE SEQUENCE [LARGE SCALE GENOMIC DNA]</scope>
    <source>
        <strain evidence="2 3">YCWA18</strain>
    </source>
</reference>
<dbReference type="PANTHER" id="PTHR43064:SF1">
    <property type="entry name" value="SLL1489 PROTEIN"/>
    <property type="match status" value="1"/>
</dbReference>
<evidence type="ECO:0000313" key="2">
    <source>
        <dbReference type="EMBL" id="QEL10157.1"/>
    </source>
</evidence>
<dbReference type="AlphaFoldDB" id="A0A5C0ZX02"/>
<dbReference type="RefSeq" id="WP_149054341.1">
    <property type="nucleotide sequence ID" value="NZ_CP043420.1"/>
</dbReference>
<dbReference type="InterPro" id="IPR000031">
    <property type="entry name" value="PurE_dom"/>
</dbReference>
<dbReference type="SUPFAM" id="SSF52255">
    <property type="entry name" value="N5-CAIR mutase (phosphoribosylaminoimidazole carboxylase, PurE)"/>
    <property type="match status" value="1"/>
</dbReference>
<feature type="domain" description="PurE" evidence="1">
    <location>
        <begin position="96"/>
        <end position="243"/>
    </location>
</feature>
<gene>
    <name evidence="2" type="primary">larB</name>
    <name evidence="2" type="ORF">FY550_02750</name>
</gene>
<evidence type="ECO:0000313" key="3">
    <source>
        <dbReference type="Proteomes" id="UP000322553"/>
    </source>
</evidence>
<dbReference type="Proteomes" id="UP000322553">
    <property type="component" value="Chromosome"/>
</dbReference>
<dbReference type="KEGG" id="kuy:FY550_02750"/>
<dbReference type="GO" id="GO:0006189">
    <property type="term" value="P:'de novo' IMP biosynthetic process"/>
    <property type="evidence" value="ECO:0007669"/>
    <property type="project" value="InterPro"/>
</dbReference>
<dbReference type="Pfam" id="PF00731">
    <property type="entry name" value="AIRC"/>
    <property type="match status" value="1"/>
</dbReference>